<dbReference type="Gene3D" id="2.40.50.100">
    <property type="match status" value="1"/>
</dbReference>
<protein>
    <submittedName>
        <fullName evidence="6">Biotin/lipoyl-binding protein</fullName>
    </submittedName>
</protein>
<evidence type="ECO:0000259" key="5">
    <source>
        <dbReference type="Pfam" id="PF25990"/>
    </source>
</evidence>
<evidence type="ECO:0000313" key="6">
    <source>
        <dbReference type="EMBL" id="NKY21677.1"/>
    </source>
</evidence>
<dbReference type="EMBL" id="JAAXOX010000001">
    <property type="protein sequence ID" value="NKY21677.1"/>
    <property type="molecule type" value="Genomic_DNA"/>
</dbReference>
<dbReference type="Pfam" id="PF25967">
    <property type="entry name" value="RND-MFP_C"/>
    <property type="match status" value="1"/>
</dbReference>
<dbReference type="GO" id="GO:1990281">
    <property type="term" value="C:efflux pump complex"/>
    <property type="evidence" value="ECO:0007669"/>
    <property type="project" value="TreeGrafter"/>
</dbReference>
<dbReference type="SUPFAM" id="SSF111369">
    <property type="entry name" value="HlyD-like secretion proteins"/>
    <property type="match status" value="1"/>
</dbReference>
<feature type="compositionally biased region" description="Low complexity" evidence="2">
    <location>
        <begin position="386"/>
        <end position="402"/>
    </location>
</feature>
<evidence type="ECO:0000256" key="1">
    <source>
        <dbReference type="SAM" id="Coils"/>
    </source>
</evidence>
<dbReference type="Gene3D" id="2.40.30.170">
    <property type="match status" value="1"/>
</dbReference>
<evidence type="ECO:0000313" key="7">
    <source>
        <dbReference type="Proteomes" id="UP000581206"/>
    </source>
</evidence>
<dbReference type="Gene3D" id="2.40.420.20">
    <property type="match status" value="1"/>
</dbReference>
<dbReference type="GO" id="GO:0015562">
    <property type="term" value="F:efflux transmembrane transporter activity"/>
    <property type="evidence" value="ECO:0007669"/>
    <property type="project" value="TreeGrafter"/>
</dbReference>
<feature type="compositionally biased region" description="Polar residues" evidence="2">
    <location>
        <begin position="360"/>
        <end position="379"/>
    </location>
</feature>
<feature type="region of interest" description="Disordered" evidence="2">
    <location>
        <begin position="360"/>
        <end position="409"/>
    </location>
</feature>
<keyword evidence="7" id="KW-1185">Reference proteome</keyword>
<gene>
    <name evidence="6" type="ORF">HGA03_03250</name>
</gene>
<feature type="domain" description="Multidrug resistance protein MdtA-like C-terminal permuted SH3" evidence="3">
    <location>
        <begin position="302"/>
        <end position="358"/>
    </location>
</feature>
<feature type="coiled-coil region" evidence="1">
    <location>
        <begin position="100"/>
        <end position="158"/>
    </location>
</feature>
<dbReference type="AlphaFoldDB" id="A0A7X6KSY7"/>
<evidence type="ECO:0000259" key="4">
    <source>
        <dbReference type="Pfam" id="PF25973"/>
    </source>
</evidence>
<name>A0A7X6KSY7_9CELL</name>
<dbReference type="InterPro" id="IPR058627">
    <property type="entry name" value="MdtA-like_C"/>
</dbReference>
<dbReference type="InterPro" id="IPR058647">
    <property type="entry name" value="BSH_CzcB-like"/>
</dbReference>
<dbReference type="PANTHER" id="PTHR30469">
    <property type="entry name" value="MULTIDRUG RESISTANCE PROTEIN MDTA"/>
    <property type="match status" value="1"/>
</dbReference>
<dbReference type="Pfam" id="PF25973">
    <property type="entry name" value="BSH_CzcB"/>
    <property type="match status" value="1"/>
</dbReference>
<dbReference type="InterPro" id="IPR058636">
    <property type="entry name" value="Beta-barrel_YknX"/>
</dbReference>
<comment type="caution">
    <text evidence="6">The sequence shown here is derived from an EMBL/GenBank/DDBJ whole genome shotgun (WGS) entry which is preliminary data.</text>
</comment>
<evidence type="ECO:0000259" key="3">
    <source>
        <dbReference type="Pfam" id="PF25967"/>
    </source>
</evidence>
<reference evidence="6 7" key="1">
    <citation type="submission" date="2020-04" db="EMBL/GenBank/DDBJ databases">
        <title>MicrobeNet Type strains.</title>
        <authorList>
            <person name="Nicholson A.C."/>
        </authorList>
    </citation>
    <scope>NUCLEOTIDE SEQUENCE [LARGE SCALE GENOMIC DNA]</scope>
    <source>
        <strain evidence="6 7">ATCC BAA-788</strain>
    </source>
</reference>
<organism evidence="6 7">
    <name type="scientific">Cellulomonas denverensis</name>
    <dbReference type="NCBI Taxonomy" id="264297"/>
    <lineage>
        <taxon>Bacteria</taxon>
        <taxon>Bacillati</taxon>
        <taxon>Actinomycetota</taxon>
        <taxon>Actinomycetes</taxon>
        <taxon>Micrococcales</taxon>
        <taxon>Cellulomonadaceae</taxon>
        <taxon>Cellulomonas</taxon>
    </lineage>
</organism>
<dbReference type="PANTHER" id="PTHR30469:SF33">
    <property type="entry name" value="SLR1207 PROTEIN"/>
    <property type="match status" value="1"/>
</dbReference>
<evidence type="ECO:0000256" key="2">
    <source>
        <dbReference type="SAM" id="MobiDB-lite"/>
    </source>
</evidence>
<dbReference type="Pfam" id="PF25990">
    <property type="entry name" value="Beta-barrel_YknX"/>
    <property type="match status" value="1"/>
</dbReference>
<dbReference type="RefSeq" id="WP_168628734.1">
    <property type="nucleotide sequence ID" value="NZ_BONL01000010.1"/>
</dbReference>
<dbReference type="Proteomes" id="UP000581206">
    <property type="component" value="Unassembled WGS sequence"/>
</dbReference>
<accession>A0A7X6KSY7</accession>
<feature type="domain" description="YknX-like beta-barrel" evidence="5">
    <location>
        <begin position="224"/>
        <end position="295"/>
    </location>
</feature>
<feature type="domain" description="CzcB-like barrel-sandwich hybrid" evidence="4">
    <location>
        <begin position="63"/>
        <end position="179"/>
    </location>
</feature>
<sequence>MRIVGLVVLLGVAGTGVYWFGFRSDPATAASGETTSAVAASTTTFEQSVSASGTLTPAVQESVSFEVPGTVASVDVSAGDTVTAGQQLATVDTLQLNADLLAAKSELVSAQANLSNAQDEADGSDSSDAQIASLGAQVEVAQAAYDQAEEDMAGATLTAPVDGLLTEVNVEVGDSVGSSSSSTGGSADASTGMTGMTGTTTSSSSSSSSTAQFVIIGTESWSASVTVDETDVALISVDDQVELTGDSLDDTVYGTVSEIGLVSTSSGGVASYPVTIQVTGSPEGLHDGASVTAEIIYQRRTDVLAVPSAAVTTEDGQTVVKQEGADGEQVTTVVTVGETSGTMTEITEGLSEGDEVLVTTFTPGSGNSEQSGDRQQQGQMPDFGSGEMPEMPSGGQMPQMPQMGGGSNG</sequence>
<feature type="region of interest" description="Disordered" evidence="2">
    <location>
        <begin position="175"/>
        <end position="209"/>
    </location>
</feature>
<proteinExistence type="predicted"/>
<keyword evidence="1" id="KW-0175">Coiled coil</keyword>